<evidence type="ECO:0000313" key="1">
    <source>
        <dbReference type="EMBL" id="MBO8188129.1"/>
    </source>
</evidence>
<gene>
    <name evidence="1" type="ORF">JW592_22050</name>
</gene>
<keyword evidence="2" id="KW-1185">Reference proteome</keyword>
<accession>A0ABS3WYC6</accession>
<sequence>MSGHALAKVTVSSAQGAADSVDQDWRFAELTAQCCLDPALAVRYAVEPRSVLAEFGIATDERTHIPALPSGPGAEVTITSLNPRDTVGHSAACSSWTFAHPAEPGLPCASLAPAETAF</sequence>
<evidence type="ECO:0000313" key="2">
    <source>
        <dbReference type="Proteomes" id="UP001518976"/>
    </source>
</evidence>
<organism evidence="1 2">
    <name type="scientific">Streptomyces spirodelae</name>
    <dbReference type="NCBI Taxonomy" id="2812904"/>
    <lineage>
        <taxon>Bacteria</taxon>
        <taxon>Bacillati</taxon>
        <taxon>Actinomycetota</taxon>
        <taxon>Actinomycetes</taxon>
        <taxon>Kitasatosporales</taxon>
        <taxon>Streptomycetaceae</taxon>
        <taxon>Streptomyces</taxon>
    </lineage>
</organism>
<name>A0ABS3WYC6_9ACTN</name>
<comment type="caution">
    <text evidence="1">The sequence shown here is derived from an EMBL/GenBank/DDBJ whole genome shotgun (WGS) entry which is preliminary data.</text>
</comment>
<dbReference type="RefSeq" id="WP_209266932.1">
    <property type="nucleotide sequence ID" value="NZ_JAFFZN010000021.1"/>
</dbReference>
<protein>
    <submittedName>
        <fullName evidence="1">Uncharacterized protein</fullName>
    </submittedName>
</protein>
<proteinExistence type="predicted"/>
<reference evidence="1 2" key="1">
    <citation type="submission" date="2021-02" db="EMBL/GenBank/DDBJ databases">
        <title>Streptomyces spirodelae sp. nov., isolated from duckweed.</title>
        <authorList>
            <person name="Saimee Y."/>
            <person name="Duangmal K."/>
        </authorList>
    </citation>
    <scope>NUCLEOTIDE SEQUENCE [LARGE SCALE GENOMIC DNA]</scope>
    <source>
        <strain evidence="1 2">DW4-2</strain>
    </source>
</reference>
<dbReference type="Proteomes" id="UP001518976">
    <property type="component" value="Unassembled WGS sequence"/>
</dbReference>
<dbReference type="EMBL" id="JAFFZN010000021">
    <property type="protein sequence ID" value="MBO8188129.1"/>
    <property type="molecule type" value="Genomic_DNA"/>
</dbReference>